<dbReference type="GO" id="GO:0016491">
    <property type="term" value="F:oxidoreductase activity"/>
    <property type="evidence" value="ECO:0007669"/>
    <property type="project" value="InterPro"/>
</dbReference>
<organism evidence="2 3">
    <name type="scientific">Gandjariella thermophila</name>
    <dbReference type="NCBI Taxonomy" id="1931992"/>
    <lineage>
        <taxon>Bacteria</taxon>
        <taxon>Bacillati</taxon>
        <taxon>Actinomycetota</taxon>
        <taxon>Actinomycetes</taxon>
        <taxon>Pseudonocardiales</taxon>
        <taxon>Pseudonocardiaceae</taxon>
        <taxon>Gandjariella</taxon>
    </lineage>
</organism>
<name>A0A4D4J0T6_9PSEU</name>
<dbReference type="SUPFAM" id="SSF55469">
    <property type="entry name" value="FMN-dependent nitroreductase-like"/>
    <property type="match status" value="2"/>
</dbReference>
<evidence type="ECO:0000313" key="2">
    <source>
        <dbReference type="EMBL" id="GDY28692.1"/>
    </source>
</evidence>
<protein>
    <submittedName>
        <fullName evidence="2">NAD(P)H nitroreductase</fullName>
    </submittedName>
</protein>
<feature type="region of interest" description="Disordered" evidence="1">
    <location>
        <begin position="308"/>
        <end position="335"/>
    </location>
</feature>
<dbReference type="InterPro" id="IPR050627">
    <property type="entry name" value="Nitroreductase/BluB"/>
</dbReference>
<dbReference type="Proteomes" id="UP000298860">
    <property type="component" value="Unassembled WGS sequence"/>
</dbReference>
<dbReference type="AlphaFoldDB" id="A0A4D4J0T6"/>
<dbReference type="InterPro" id="IPR000415">
    <property type="entry name" value="Nitroreductase-like"/>
</dbReference>
<dbReference type="PANTHER" id="PTHR23026:SF123">
    <property type="entry name" value="NAD(P)H NITROREDUCTASE RV3131-RELATED"/>
    <property type="match status" value="1"/>
</dbReference>
<comment type="caution">
    <text evidence="2">The sequence shown here is derived from an EMBL/GenBank/DDBJ whole genome shotgun (WGS) entry which is preliminary data.</text>
</comment>
<evidence type="ECO:0000256" key="1">
    <source>
        <dbReference type="SAM" id="MobiDB-lite"/>
    </source>
</evidence>
<reference evidence="3" key="1">
    <citation type="submission" date="2019-04" db="EMBL/GenBank/DDBJ databases">
        <title>Draft genome sequence of Pseudonocardiaceae bacterium SL3-2-4.</title>
        <authorList>
            <person name="Ningsih F."/>
            <person name="Yokota A."/>
            <person name="Sakai Y."/>
            <person name="Nanatani K."/>
            <person name="Yabe S."/>
            <person name="Oetari A."/>
            <person name="Sjamsuridzal W."/>
        </authorList>
    </citation>
    <scope>NUCLEOTIDE SEQUENCE [LARGE SCALE GENOMIC DNA]</scope>
    <source>
        <strain evidence="3">SL3-2-4</strain>
    </source>
</reference>
<feature type="compositionally biased region" description="Basic and acidic residues" evidence="1">
    <location>
        <begin position="321"/>
        <end position="335"/>
    </location>
</feature>
<dbReference type="EMBL" id="BJFL01000001">
    <property type="protein sequence ID" value="GDY28692.1"/>
    <property type="molecule type" value="Genomic_DNA"/>
</dbReference>
<accession>A0A4D4J0T6</accession>
<dbReference type="Gene3D" id="3.40.109.10">
    <property type="entry name" value="NADH Oxidase"/>
    <property type="match status" value="1"/>
</dbReference>
<sequence>MTMSGRPDEDTLASAVALATRAPSLHNTQPWRWRLGRGTLSLYADRGRRLPATDPYGHELLLSCGAALHHLRLALAAAGWAPVVHRIPDRSDPELLATVRCQPREPTDRDVALAAAIRARRTDRRRYGAWQVPPRMLARLAEAAAEQGVVLRAVLDARARYRLVCAMAEAAALQRANPAYTAELDAWTGRRHGSPDGVPSASVPPVTGRYGDLPVRVLPRPALPQPPDTTDADDASVPMVLGTAAEDRLSLLRAGEALSAVLLAATRMGLATCPLGQVMEVECTRDVVRTRVLDAATYPQAVLRVGRTPATAGPLPSTPRRPLDEVIEHAERVPH</sequence>
<dbReference type="PANTHER" id="PTHR23026">
    <property type="entry name" value="NADPH NITROREDUCTASE"/>
    <property type="match status" value="1"/>
</dbReference>
<evidence type="ECO:0000313" key="3">
    <source>
        <dbReference type="Proteomes" id="UP000298860"/>
    </source>
</evidence>
<gene>
    <name evidence="2" type="ORF">GTS_03250</name>
</gene>
<dbReference type="NCBIfam" id="NF047509">
    <property type="entry name" value="Rv3131_FMN_oxido"/>
    <property type="match status" value="1"/>
</dbReference>
<proteinExistence type="predicted"/>
<keyword evidence="3" id="KW-1185">Reference proteome</keyword>